<dbReference type="GO" id="GO:0005524">
    <property type="term" value="F:ATP binding"/>
    <property type="evidence" value="ECO:0007669"/>
    <property type="project" value="UniProtKB-KW"/>
</dbReference>
<comment type="catalytic activity">
    <reaction evidence="1">
        <text>ATP + protein L-histidine = ADP + protein N-phospho-L-histidine.</text>
        <dbReference type="EC" id="2.7.13.3"/>
    </reaction>
</comment>
<evidence type="ECO:0000256" key="4">
    <source>
        <dbReference type="ARBA" id="ARBA00022679"/>
    </source>
</evidence>
<dbReference type="Pfam" id="PF07730">
    <property type="entry name" value="HisKA_3"/>
    <property type="match status" value="1"/>
</dbReference>
<comment type="caution">
    <text evidence="11">The sequence shown here is derived from an EMBL/GenBank/DDBJ whole genome shotgun (WGS) entry which is preliminary data.</text>
</comment>
<evidence type="ECO:0000256" key="7">
    <source>
        <dbReference type="ARBA" id="ARBA00022840"/>
    </source>
</evidence>
<dbReference type="CDD" id="cd16917">
    <property type="entry name" value="HATPase_UhpB-NarQ-NarX-like"/>
    <property type="match status" value="1"/>
</dbReference>
<dbReference type="EC" id="2.7.13.3" evidence="2"/>
<dbReference type="SUPFAM" id="SSF55874">
    <property type="entry name" value="ATPase domain of HSP90 chaperone/DNA topoisomerase II/histidine kinase"/>
    <property type="match status" value="1"/>
</dbReference>
<dbReference type="GO" id="GO:0046983">
    <property type="term" value="F:protein dimerization activity"/>
    <property type="evidence" value="ECO:0007669"/>
    <property type="project" value="InterPro"/>
</dbReference>
<dbReference type="PANTHER" id="PTHR24421:SF10">
    <property type="entry name" value="NITRATE_NITRITE SENSOR PROTEIN NARQ"/>
    <property type="match status" value="1"/>
</dbReference>
<gene>
    <name evidence="11" type="ORF">G3I46_20760</name>
</gene>
<dbReference type="GO" id="GO:0000155">
    <property type="term" value="F:phosphorelay sensor kinase activity"/>
    <property type="evidence" value="ECO:0007669"/>
    <property type="project" value="InterPro"/>
</dbReference>
<organism evidence="11 12">
    <name type="scientific">Streptomyces coelicoflavus</name>
    <dbReference type="NCBI Taxonomy" id="285562"/>
    <lineage>
        <taxon>Bacteria</taxon>
        <taxon>Bacillati</taxon>
        <taxon>Actinomycetota</taxon>
        <taxon>Actinomycetes</taxon>
        <taxon>Kitasatosporales</taxon>
        <taxon>Streptomycetaceae</taxon>
        <taxon>Streptomyces</taxon>
    </lineage>
</organism>
<proteinExistence type="predicted"/>
<dbReference type="AlphaFoldDB" id="A0A6N9UME7"/>
<evidence type="ECO:0000256" key="1">
    <source>
        <dbReference type="ARBA" id="ARBA00000085"/>
    </source>
</evidence>
<evidence type="ECO:0000256" key="8">
    <source>
        <dbReference type="ARBA" id="ARBA00023012"/>
    </source>
</evidence>
<keyword evidence="6" id="KW-0418">Kinase</keyword>
<sequence>MITVAYQEVDYTELLVGLLVGGVIMLTSRRRRRTSGGRRTPGTSGDTLTRERRRIARELHDGVGHGLLVIAMHSRSLSVQSPQHSPTARAIDETVHHTLTEMRRMVGVLRAVPAPSRMSRRPLSGQVADLINRLPRRALTVDLQIAGLERDLDPAVRHAALRLVQEGLTNAMKHAGDSPVHVVVEYGARVVVTVLTGDARELHAVPEAMERPLRGSGLTGLRERLTDLGGSFDCGPVAGGRGFLLKGTLPDRPSVTAAASPREEPTCPVIYAS</sequence>
<feature type="domain" description="Signal transduction histidine kinase subgroup 3 dimerisation and phosphoacceptor" evidence="10">
    <location>
        <begin position="51"/>
        <end position="111"/>
    </location>
</feature>
<keyword evidence="7" id="KW-0067">ATP-binding</keyword>
<keyword evidence="12" id="KW-1185">Reference proteome</keyword>
<evidence type="ECO:0000313" key="11">
    <source>
        <dbReference type="EMBL" id="NEB18907.1"/>
    </source>
</evidence>
<evidence type="ECO:0000256" key="3">
    <source>
        <dbReference type="ARBA" id="ARBA00022553"/>
    </source>
</evidence>
<keyword evidence="4" id="KW-0808">Transferase</keyword>
<name>A0A6N9UME7_9ACTN</name>
<feature type="region of interest" description="Disordered" evidence="9">
    <location>
        <begin position="30"/>
        <end position="51"/>
    </location>
</feature>
<evidence type="ECO:0000256" key="6">
    <source>
        <dbReference type="ARBA" id="ARBA00022777"/>
    </source>
</evidence>
<dbReference type="RefSeq" id="WP_159106909.1">
    <property type="nucleotide sequence ID" value="NZ_BEWB01000001.1"/>
</dbReference>
<dbReference type="Proteomes" id="UP000469545">
    <property type="component" value="Unassembled WGS sequence"/>
</dbReference>
<keyword evidence="3" id="KW-0597">Phosphoprotein</keyword>
<dbReference type="InterPro" id="IPR011712">
    <property type="entry name" value="Sig_transdc_His_kin_sub3_dim/P"/>
</dbReference>
<evidence type="ECO:0000259" key="10">
    <source>
        <dbReference type="Pfam" id="PF07730"/>
    </source>
</evidence>
<reference evidence="11 12" key="1">
    <citation type="submission" date="2020-01" db="EMBL/GenBank/DDBJ databases">
        <title>Insect and environment-associated Actinomycetes.</title>
        <authorList>
            <person name="Currrie C."/>
            <person name="Chevrette M."/>
            <person name="Carlson C."/>
            <person name="Stubbendieck R."/>
            <person name="Wendt-Pienkowski E."/>
        </authorList>
    </citation>
    <scope>NUCLEOTIDE SEQUENCE [LARGE SCALE GENOMIC DNA]</scope>
    <source>
        <strain evidence="11 12">SID14172</strain>
    </source>
</reference>
<keyword evidence="5" id="KW-0547">Nucleotide-binding</keyword>
<dbReference type="InterPro" id="IPR050482">
    <property type="entry name" value="Sensor_HK_TwoCompSys"/>
</dbReference>
<dbReference type="Gene3D" id="1.20.5.1930">
    <property type="match status" value="1"/>
</dbReference>
<keyword evidence="8" id="KW-0902">Two-component regulatory system</keyword>
<dbReference type="Gene3D" id="3.30.565.10">
    <property type="entry name" value="Histidine kinase-like ATPase, C-terminal domain"/>
    <property type="match status" value="1"/>
</dbReference>
<evidence type="ECO:0000313" key="12">
    <source>
        <dbReference type="Proteomes" id="UP000469545"/>
    </source>
</evidence>
<evidence type="ECO:0000256" key="9">
    <source>
        <dbReference type="SAM" id="MobiDB-lite"/>
    </source>
</evidence>
<accession>A0A6N9UME7</accession>
<protein>
    <recommendedName>
        <fullName evidence="2">histidine kinase</fullName>
        <ecNumber evidence="2">2.7.13.3</ecNumber>
    </recommendedName>
</protein>
<dbReference type="PANTHER" id="PTHR24421">
    <property type="entry name" value="NITRATE/NITRITE SENSOR PROTEIN NARX-RELATED"/>
    <property type="match status" value="1"/>
</dbReference>
<dbReference type="InterPro" id="IPR036890">
    <property type="entry name" value="HATPase_C_sf"/>
</dbReference>
<evidence type="ECO:0000256" key="2">
    <source>
        <dbReference type="ARBA" id="ARBA00012438"/>
    </source>
</evidence>
<dbReference type="EMBL" id="JAAGMB010000469">
    <property type="protein sequence ID" value="NEB18907.1"/>
    <property type="molecule type" value="Genomic_DNA"/>
</dbReference>
<evidence type="ECO:0000256" key="5">
    <source>
        <dbReference type="ARBA" id="ARBA00022741"/>
    </source>
</evidence>
<dbReference type="GO" id="GO:0016020">
    <property type="term" value="C:membrane"/>
    <property type="evidence" value="ECO:0007669"/>
    <property type="project" value="InterPro"/>
</dbReference>